<sequence length="413" mass="42916">MTDMASDRPQAPAHDPAPSAGSPSAPGRAILFLAMASFVSAATARVADPLLPEIGREFGATPGQAGLIVAAFSISYGLLQAVYGPVGDAFGKYRLVAIATFLSSLGVIASAFAGSLHVLAATRLLSGATAAAIIPLSMAWIGDVVPYDQRQSVLAKFMSGQILGLVFGQAFGGLLSEIMGWRHVFVVLALLYVLASAGLTADMFRKDHPPPVRSGAGGVGRGVLQMLGLLARPWPRTVIVMVFLEGAIVFGCWAYVGSELQRRFGVGPGTAGAILAVFGFGGLTYALNARTMVKRFGERGLVIWGGVGLAVAFTLIAITPVLWSAVVASAICGLSFYMLHNTLQTNATQMAPEARGSAVSLFASALFIGQTAGVAVIGPMFDRWGGQPGLIVAAILTPLLVVWFAGRLRSRPE</sequence>
<proteinExistence type="predicted"/>
<dbReference type="Pfam" id="PF07690">
    <property type="entry name" value="MFS_1"/>
    <property type="match status" value="1"/>
</dbReference>
<evidence type="ECO:0000256" key="3">
    <source>
        <dbReference type="ARBA" id="ARBA00022692"/>
    </source>
</evidence>
<organism evidence="9 10">
    <name type="scientific">Camelimonas fluminis</name>
    <dbReference type="NCBI Taxonomy" id="1576911"/>
    <lineage>
        <taxon>Bacteria</taxon>
        <taxon>Pseudomonadati</taxon>
        <taxon>Pseudomonadota</taxon>
        <taxon>Alphaproteobacteria</taxon>
        <taxon>Hyphomicrobiales</taxon>
        <taxon>Chelatococcaceae</taxon>
        <taxon>Camelimonas</taxon>
    </lineage>
</organism>
<feature type="transmembrane region" description="Helical" evidence="7">
    <location>
        <begin position="153"/>
        <end position="172"/>
    </location>
</feature>
<dbReference type="PANTHER" id="PTHR43124">
    <property type="entry name" value="PURINE EFFLUX PUMP PBUE"/>
    <property type="match status" value="1"/>
</dbReference>
<comment type="caution">
    <text evidence="9">The sequence shown here is derived from an EMBL/GenBank/DDBJ whole genome shotgun (WGS) entry which is preliminary data.</text>
</comment>
<feature type="region of interest" description="Disordered" evidence="6">
    <location>
        <begin position="1"/>
        <end position="23"/>
    </location>
</feature>
<evidence type="ECO:0000256" key="1">
    <source>
        <dbReference type="ARBA" id="ARBA00004651"/>
    </source>
</evidence>
<keyword evidence="4 7" id="KW-1133">Transmembrane helix</keyword>
<dbReference type="InterPro" id="IPR011701">
    <property type="entry name" value="MFS"/>
</dbReference>
<accession>A0ABV7UL37</accession>
<dbReference type="InterPro" id="IPR050189">
    <property type="entry name" value="MFS_Efflux_Transporters"/>
</dbReference>
<evidence type="ECO:0000256" key="6">
    <source>
        <dbReference type="SAM" id="MobiDB-lite"/>
    </source>
</evidence>
<evidence type="ECO:0000256" key="7">
    <source>
        <dbReference type="SAM" id="Phobius"/>
    </source>
</evidence>
<keyword evidence="2" id="KW-1003">Cell membrane</keyword>
<reference evidence="10" key="1">
    <citation type="journal article" date="2019" name="Int. J. Syst. Evol. Microbiol.">
        <title>The Global Catalogue of Microorganisms (GCM) 10K type strain sequencing project: providing services to taxonomists for standard genome sequencing and annotation.</title>
        <authorList>
            <consortium name="The Broad Institute Genomics Platform"/>
            <consortium name="The Broad Institute Genome Sequencing Center for Infectious Disease"/>
            <person name="Wu L."/>
            <person name="Ma J."/>
        </authorList>
    </citation>
    <scope>NUCLEOTIDE SEQUENCE [LARGE SCALE GENOMIC DNA]</scope>
    <source>
        <strain evidence="10">KCTC 42282</strain>
    </source>
</reference>
<dbReference type="InterPro" id="IPR036259">
    <property type="entry name" value="MFS_trans_sf"/>
</dbReference>
<name>A0ABV7UL37_9HYPH</name>
<keyword evidence="5 7" id="KW-0472">Membrane</keyword>
<feature type="transmembrane region" description="Helical" evidence="7">
    <location>
        <begin position="120"/>
        <end position="141"/>
    </location>
</feature>
<feature type="transmembrane region" description="Helical" evidence="7">
    <location>
        <begin position="359"/>
        <end position="381"/>
    </location>
</feature>
<feature type="transmembrane region" description="Helical" evidence="7">
    <location>
        <begin position="299"/>
        <end position="316"/>
    </location>
</feature>
<dbReference type="PROSITE" id="PS50850">
    <property type="entry name" value="MFS"/>
    <property type="match status" value="1"/>
</dbReference>
<evidence type="ECO:0000313" key="9">
    <source>
        <dbReference type="EMBL" id="MFC3639129.1"/>
    </source>
</evidence>
<keyword evidence="10" id="KW-1185">Reference proteome</keyword>
<evidence type="ECO:0000256" key="5">
    <source>
        <dbReference type="ARBA" id="ARBA00023136"/>
    </source>
</evidence>
<dbReference type="SUPFAM" id="SSF103473">
    <property type="entry name" value="MFS general substrate transporter"/>
    <property type="match status" value="1"/>
</dbReference>
<dbReference type="Proteomes" id="UP001595704">
    <property type="component" value="Unassembled WGS sequence"/>
</dbReference>
<dbReference type="InterPro" id="IPR020846">
    <property type="entry name" value="MFS_dom"/>
</dbReference>
<feature type="transmembrane region" description="Helical" evidence="7">
    <location>
        <begin position="93"/>
        <end position="114"/>
    </location>
</feature>
<comment type="subcellular location">
    <subcellularLocation>
        <location evidence="1">Cell membrane</location>
        <topology evidence="1">Multi-pass membrane protein</topology>
    </subcellularLocation>
</comment>
<feature type="transmembrane region" description="Helical" evidence="7">
    <location>
        <begin position="387"/>
        <end position="406"/>
    </location>
</feature>
<feature type="transmembrane region" description="Helical" evidence="7">
    <location>
        <begin position="268"/>
        <end position="287"/>
    </location>
</feature>
<dbReference type="Gene3D" id="1.20.1250.20">
    <property type="entry name" value="MFS general substrate transporter like domains"/>
    <property type="match status" value="1"/>
</dbReference>
<feature type="transmembrane region" description="Helical" evidence="7">
    <location>
        <begin position="67"/>
        <end position="86"/>
    </location>
</feature>
<evidence type="ECO:0000256" key="2">
    <source>
        <dbReference type="ARBA" id="ARBA00022475"/>
    </source>
</evidence>
<keyword evidence="3 7" id="KW-0812">Transmembrane</keyword>
<dbReference type="CDD" id="cd17324">
    <property type="entry name" value="MFS_NepI_like"/>
    <property type="match status" value="1"/>
</dbReference>
<feature type="transmembrane region" description="Helical" evidence="7">
    <location>
        <begin position="184"/>
        <end position="204"/>
    </location>
</feature>
<feature type="domain" description="Major facilitator superfamily (MFS) profile" evidence="8">
    <location>
        <begin position="29"/>
        <end position="411"/>
    </location>
</feature>
<feature type="transmembrane region" description="Helical" evidence="7">
    <location>
        <begin position="238"/>
        <end position="256"/>
    </location>
</feature>
<evidence type="ECO:0000313" key="10">
    <source>
        <dbReference type="Proteomes" id="UP001595704"/>
    </source>
</evidence>
<dbReference type="EMBL" id="JBHRYC010000086">
    <property type="protein sequence ID" value="MFC3639129.1"/>
    <property type="molecule type" value="Genomic_DNA"/>
</dbReference>
<evidence type="ECO:0000259" key="8">
    <source>
        <dbReference type="PROSITE" id="PS50850"/>
    </source>
</evidence>
<dbReference type="RefSeq" id="WP_191318476.1">
    <property type="nucleotide sequence ID" value="NZ_BNCG01000003.1"/>
</dbReference>
<dbReference type="PANTHER" id="PTHR43124:SF3">
    <property type="entry name" value="CHLORAMPHENICOL EFFLUX PUMP RV0191"/>
    <property type="match status" value="1"/>
</dbReference>
<evidence type="ECO:0000256" key="4">
    <source>
        <dbReference type="ARBA" id="ARBA00022989"/>
    </source>
</evidence>
<gene>
    <name evidence="9" type="ORF">ACFONL_17445</name>
</gene>
<feature type="compositionally biased region" description="Low complexity" evidence="6">
    <location>
        <begin position="11"/>
        <end position="23"/>
    </location>
</feature>
<protein>
    <submittedName>
        <fullName evidence="9">MFS transporter</fullName>
    </submittedName>
</protein>